<evidence type="ECO:0000256" key="4">
    <source>
        <dbReference type="ARBA" id="ARBA00022741"/>
    </source>
</evidence>
<dbReference type="InterPro" id="IPR002300">
    <property type="entry name" value="aa-tRNA-synth_Ia"/>
</dbReference>
<dbReference type="Pfam" id="PF08264">
    <property type="entry name" value="Anticodon_1"/>
    <property type="match status" value="1"/>
</dbReference>
<keyword evidence="14" id="KW-1185">Reference proteome</keyword>
<evidence type="ECO:0000256" key="6">
    <source>
        <dbReference type="ARBA" id="ARBA00022917"/>
    </source>
</evidence>
<evidence type="ECO:0000256" key="9">
    <source>
        <dbReference type="ARBA" id="ARBA00048359"/>
    </source>
</evidence>
<dbReference type="Gene3D" id="1.10.730.10">
    <property type="entry name" value="Isoleucyl-tRNA Synthetase, Domain 1"/>
    <property type="match status" value="1"/>
</dbReference>
<comment type="cofactor">
    <cofactor evidence="10">
        <name>Zn(2+)</name>
        <dbReference type="ChEBI" id="CHEBI:29105"/>
    </cofactor>
</comment>
<evidence type="ECO:0000256" key="1">
    <source>
        <dbReference type="ARBA" id="ARBA00007078"/>
    </source>
</evidence>
<evidence type="ECO:0000256" key="7">
    <source>
        <dbReference type="ARBA" id="ARBA00023146"/>
    </source>
</evidence>
<sequence>MATSSVPASPNLPDVERGILAFWKRDNTFRESIARREGSDEWVFYDGPPFANGLPHYGHLLTGYAKDVFPRFQTMRGKQVHRRFGWDTHGLPAELEAMRQLGITEKHQIDEMGVAEFNAAARKSVLEYTGEWQEYVTRQARWVDFENDYKTLDTTFMESVLWAFKTLYDKGLAYEGFRVLPYCWHDETPLSNHELRMDDDVYRMRQDQTVTVTFPLVGEKAEVLGLTAVRALAWTTTPWTLPTNLALAVGPDIEYSVVASGPLGASDGSADGLARFLLASDTVAAYARDLGYASAEEAVAAVESTVLGRELENVRYDRLWDYYADLDTWGTEHAWQILVADYVATGEGTGIVHQAPAYGEDDQLVCAKADIPVLISVDDGGRFLPMFGDIAGLQVFDANKPITQKLRDEGRLLRQASYEHSYPHCWRCRNPLIYKAVSSWFVRVTENRDRMGELNQRINWVPENVKDGQFGKWVAGARDWSVSRNRYWGSPIPVWQSDDPEHPRVDVYGSLAELERDFGRLPLNADGERDLHRPFIDELTRPNPDDPTGRSTMRRIEDVFDVWFDSGSMPFAQVHYPFENQEWFDSHSPADFIVEYIGQTRGWFYVMHALSTALFDRPAFSNVISHGIVLGSDGQKMSKSLRNYPNVNEVFDRDGADAMRWFLMSSSVIRGGNLVVTEEGIREAVRQFLLPLWSTYYFFTLYSGAAGDAGHQATWRTDSSDVLDRYLLAKTRRLVDDVAADLEALDSPLATAKLRDFADVLTNWYVRRSRDRFWDGTDRDAFDTLYTVLETVTRVAAPLAPLVTEEVWRGLAGGRSVHLTDWPDSSAFPADDDLVDAMDRVRETASAGLALRKSTGKRVRLPLALVTVVSDDPQGLEPFQAILRDELNVKSVRFATLTEESLGDYGVTRRLTVNARAAGPRIGKQVQQVIPASKRGDWEVRGENVVVGGVELLPGEFSLELTVADEASAIAFVSGGGFVLLDTQTTPELEAEGLARDVIRAVQQARKTAGLDVGDRIRLTLGVDEAAEAAVEAHRDLLMAETLTTHLEVDLREGEAGPGAVPVGSGSAVTVKVQRNE</sequence>
<keyword evidence="10" id="KW-0862">Zinc</keyword>
<comment type="function">
    <text evidence="8 10">Catalyzes the attachment of isoleucine to tRNA(Ile). As IleRS can inadvertently accommodate and process structurally similar amino acids such as valine, to avoid such errors it has two additional distinct tRNA(Ile)-dependent editing activities. One activity is designated as 'pretransfer' editing and involves the hydrolysis of activated Val-AMP. The other activity is designated 'posttransfer' editing and involves deacylation of mischarged Val-tRNA(Ile).</text>
</comment>
<dbReference type="SUPFAM" id="SSF50677">
    <property type="entry name" value="ValRS/IleRS/LeuRS editing domain"/>
    <property type="match status" value="1"/>
</dbReference>
<keyword evidence="6 10" id="KW-0648">Protein biosynthesis</keyword>
<feature type="short sequence motif" description="'KMSKS' region" evidence="10">
    <location>
        <begin position="636"/>
        <end position="640"/>
    </location>
</feature>
<evidence type="ECO:0000259" key="11">
    <source>
        <dbReference type="Pfam" id="PF00133"/>
    </source>
</evidence>
<dbReference type="CDD" id="cd00818">
    <property type="entry name" value="IleRS_core"/>
    <property type="match status" value="1"/>
</dbReference>
<dbReference type="PROSITE" id="PS00178">
    <property type="entry name" value="AA_TRNA_LIGASE_I"/>
    <property type="match status" value="1"/>
</dbReference>
<dbReference type="Pfam" id="PF00133">
    <property type="entry name" value="tRNA-synt_1"/>
    <property type="match status" value="1"/>
</dbReference>
<dbReference type="InterPro" id="IPR013155">
    <property type="entry name" value="M/V/L/I-tRNA-synth_anticd-bd"/>
</dbReference>
<accession>A0ABP8E3V2</accession>
<comment type="subcellular location">
    <subcellularLocation>
        <location evidence="10">Cytoplasm</location>
    </subcellularLocation>
</comment>
<dbReference type="InterPro" id="IPR009080">
    <property type="entry name" value="tRNAsynth_Ia_anticodon-bd"/>
</dbReference>
<keyword evidence="10" id="KW-0479">Metal-binding</keyword>
<dbReference type="InterPro" id="IPR023586">
    <property type="entry name" value="Ile-tRNA-ligase_type2"/>
</dbReference>
<dbReference type="PANTHER" id="PTHR42780:SF1">
    <property type="entry name" value="ISOLEUCINE--TRNA LIGASE, CYTOPLASMIC"/>
    <property type="match status" value="1"/>
</dbReference>
<dbReference type="NCBIfam" id="TIGR00392">
    <property type="entry name" value="ileS"/>
    <property type="match status" value="1"/>
</dbReference>
<dbReference type="EMBL" id="BAABAU010000003">
    <property type="protein sequence ID" value="GAA4266822.1"/>
    <property type="molecule type" value="Genomic_DNA"/>
</dbReference>
<dbReference type="CDD" id="cd07961">
    <property type="entry name" value="Anticodon_Ia_Ile_ABEc"/>
    <property type="match status" value="1"/>
</dbReference>
<dbReference type="Pfam" id="PF19302">
    <property type="entry name" value="DUF5915"/>
    <property type="match status" value="1"/>
</dbReference>
<evidence type="ECO:0000313" key="13">
    <source>
        <dbReference type="EMBL" id="GAA4266822.1"/>
    </source>
</evidence>
<keyword evidence="5 10" id="KW-0067">ATP-binding</keyword>
<evidence type="ECO:0000259" key="12">
    <source>
        <dbReference type="Pfam" id="PF08264"/>
    </source>
</evidence>
<evidence type="ECO:0000256" key="3">
    <source>
        <dbReference type="ARBA" id="ARBA00022598"/>
    </source>
</evidence>
<feature type="domain" description="Methionyl/Valyl/Leucyl/Isoleucyl-tRNA synthetase anticodon-binding" evidence="12">
    <location>
        <begin position="724"/>
        <end position="858"/>
    </location>
</feature>
<dbReference type="InterPro" id="IPR009008">
    <property type="entry name" value="Val/Leu/Ile-tRNA-synth_edit"/>
</dbReference>
<keyword evidence="7 10" id="KW-0030">Aminoacyl-tRNA synthetase</keyword>
<dbReference type="EC" id="6.1.1.5" evidence="10"/>
<dbReference type="SUPFAM" id="SSF47323">
    <property type="entry name" value="Anticodon-binding domain of a subclass of class I aminoacyl-tRNA synthetases"/>
    <property type="match status" value="1"/>
</dbReference>
<keyword evidence="3 10" id="KW-0436">Ligase</keyword>
<dbReference type="PANTHER" id="PTHR42780">
    <property type="entry name" value="SOLEUCYL-TRNA SYNTHETASE"/>
    <property type="match status" value="1"/>
</dbReference>
<dbReference type="GO" id="GO:0016874">
    <property type="term" value="F:ligase activity"/>
    <property type="evidence" value="ECO:0007669"/>
    <property type="project" value="UniProtKB-KW"/>
</dbReference>
<dbReference type="InterPro" id="IPR001412">
    <property type="entry name" value="aa-tRNA-synth_I_CS"/>
</dbReference>
<evidence type="ECO:0000256" key="5">
    <source>
        <dbReference type="ARBA" id="ARBA00022840"/>
    </source>
</evidence>
<dbReference type="RefSeq" id="WP_344796547.1">
    <property type="nucleotide sequence ID" value="NZ_BAABAU010000003.1"/>
</dbReference>
<comment type="catalytic activity">
    <reaction evidence="9 10">
        <text>tRNA(Ile) + L-isoleucine + ATP = L-isoleucyl-tRNA(Ile) + AMP + diphosphate</text>
        <dbReference type="Rhea" id="RHEA:11060"/>
        <dbReference type="Rhea" id="RHEA-COMP:9666"/>
        <dbReference type="Rhea" id="RHEA-COMP:9695"/>
        <dbReference type="ChEBI" id="CHEBI:30616"/>
        <dbReference type="ChEBI" id="CHEBI:33019"/>
        <dbReference type="ChEBI" id="CHEBI:58045"/>
        <dbReference type="ChEBI" id="CHEBI:78442"/>
        <dbReference type="ChEBI" id="CHEBI:78528"/>
        <dbReference type="ChEBI" id="CHEBI:456215"/>
        <dbReference type="EC" id="6.1.1.5"/>
    </reaction>
</comment>
<comment type="caution">
    <text evidence="13">The sequence shown here is derived from an EMBL/GenBank/DDBJ whole genome shotgun (WGS) entry which is preliminary data.</text>
</comment>
<dbReference type="InterPro" id="IPR002301">
    <property type="entry name" value="Ile-tRNA-ligase"/>
</dbReference>
<organism evidence="13 14">
    <name type="scientific">Frondihabitans peucedani</name>
    <dbReference type="NCBI Taxonomy" id="598626"/>
    <lineage>
        <taxon>Bacteria</taxon>
        <taxon>Bacillati</taxon>
        <taxon>Actinomycetota</taxon>
        <taxon>Actinomycetes</taxon>
        <taxon>Micrococcales</taxon>
        <taxon>Microbacteriaceae</taxon>
        <taxon>Frondihabitans</taxon>
    </lineage>
</organism>
<keyword evidence="2 10" id="KW-0963">Cytoplasm</keyword>
<evidence type="ECO:0000256" key="10">
    <source>
        <dbReference type="HAMAP-Rule" id="MF_02003"/>
    </source>
</evidence>
<comment type="similarity">
    <text evidence="1 10">Belongs to the class-I aminoacyl-tRNA synthetase family. IleS type 2 subfamily.</text>
</comment>
<dbReference type="PRINTS" id="PR00984">
    <property type="entry name" value="TRNASYNTHILE"/>
</dbReference>
<feature type="binding site" evidence="10">
    <location>
        <position position="639"/>
    </location>
    <ligand>
        <name>ATP</name>
        <dbReference type="ChEBI" id="CHEBI:30616"/>
    </ligand>
</feature>
<keyword evidence="4 10" id="KW-0547">Nucleotide-binding</keyword>
<evidence type="ECO:0000256" key="2">
    <source>
        <dbReference type="ARBA" id="ARBA00022490"/>
    </source>
</evidence>
<name>A0ABP8E3V2_9MICO</name>
<gene>
    <name evidence="10 13" type="primary">ileS</name>
    <name evidence="13" type="ORF">GCM10022256_24340</name>
</gene>
<dbReference type="InterPro" id="IPR033709">
    <property type="entry name" value="Anticodon_Ile_ABEc"/>
</dbReference>
<evidence type="ECO:0000313" key="14">
    <source>
        <dbReference type="Proteomes" id="UP001501594"/>
    </source>
</evidence>
<comment type="domain">
    <text evidence="10">IleRS has two distinct active sites: one for aminoacylation and one for editing. The misactivated valine is translocated from the active site to the editing site, which sterically excludes the correctly activated isoleucine. The single editing site contains two valyl binding pockets, one specific for each substrate (Val-AMP or Val-tRNA(Ile)).</text>
</comment>
<evidence type="ECO:0000256" key="8">
    <source>
        <dbReference type="ARBA" id="ARBA00025217"/>
    </source>
</evidence>
<protein>
    <recommendedName>
        <fullName evidence="10">Isoleucine--tRNA ligase</fullName>
        <ecNumber evidence="10">6.1.1.5</ecNumber>
    </recommendedName>
    <alternativeName>
        <fullName evidence="10">Isoleucyl-tRNA synthetase</fullName>
        <shortName evidence="10">IleRS</shortName>
    </alternativeName>
</protein>
<dbReference type="HAMAP" id="MF_02003">
    <property type="entry name" value="Ile_tRNA_synth_type2"/>
    <property type="match status" value="1"/>
</dbReference>
<dbReference type="Gene3D" id="3.40.50.620">
    <property type="entry name" value="HUPs"/>
    <property type="match status" value="2"/>
</dbReference>
<dbReference type="InterPro" id="IPR014729">
    <property type="entry name" value="Rossmann-like_a/b/a_fold"/>
</dbReference>
<comment type="subunit">
    <text evidence="10">Monomer.</text>
</comment>
<proteinExistence type="inferred from homology"/>
<reference evidence="14" key="1">
    <citation type="journal article" date="2019" name="Int. J. Syst. Evol. Microbiol.">
        <title>The Global Catalogue of Microorganisms (GCM) 10K type strain sequencing project: providing services to taxonomists for standard genome sequencing and annotation.</title>
        <authorList>
            <consortium name="The Broad Institute Genomics Platform"/>
            <consortium name="The Broad Institute Genome Sequencing Center for Infectious Disease"/>
            <person name="Wu L."/>
            <person name="Ma J."/>
        </authorList>
    </citation>
    <scope>NUCLEOTIDE SEQUENCE [LARGE SCALE GENOMIC DNA]</scope>
    <source>
        <strain evidence="14">JCM 17442</strain>
    </source>
</reference>
<feature type="short sequence motif" description="'HIGH' region" evidence="10">
    <location>
        <begin position="49"/>
        <end position="59"/>
    </location>
</feature>
<feature type="domain" description="Aminoacyl-tRNA synthetase class Ia" evidence="11">
    <location>
        <begin position="19"/>
        <end position="670"/>
    </location>
</feature>
<dbReference type="Proteomes" id="UP001501594">
    <property type="component" value="Unassembled WGS sequence"/>
</dbReference>
<dbReference type="SUPFAM" id="SSF52374">
    <property type="entry name" value="Nucleotidylyl transferase"/>
    <property type="match status" value="1"/>
</dbReference>